<dbReference type="PROSITE" id="PS51318">
    <property type="entry name" value="TAT"/>
    <property type="match status" value="1"/>
</dbReference>
<dbReference type="Proteomes" id="UP000247498">
    <property type="component" value="Unassembled WGS sequence"/>
</dbReference>
<name>A0A2V0PLY2_9CHLO</name>
<comment type="caution">
    <text evidence="5">The sequence shown here is derived from an EMBL/GenBank/DDBJ whole genome shotgun (WGS) entry which is preliminary data.</text>
</comment>
<accession>A0A2V0PLY2</accession>
<dbReference type="Pfam" id="PF00149">
    <property type="entry name" value="Metallophos"/>
    <property type="match status" value="1"/>
</dbReference>
<evidence type="ECO:0000313" key="5">
    <source>
        <dbReference type="EMBL" id="GBF99083.1"/>
    </source>
</evidence>
<evidence type="ECO:0000256" key="1">
    <source>
        <dbReference type="SAM" id="MobiDB-lite"/>
    </source>
</evidence>
<feature type="domain" description="Calcineurin-like phosphoesterase" evidence="4">
    <location>
        <begin position="47"/>
        <end position="139"/>
    </location>
</feature>
<gene>
    <name evidence="5" type="ORF">Rsub_11854</name>
</gene>
<dbReference type="Gene3D" id="3.60.21.10">
    <property type="match status" value="1"/>
</dbReference>
<dbReference type="EMBL" id="BDRX01000144">
    <property type="protein sequence ID" value="GBF99083.1"/>
    <property type="molecule type" value="Genomic_DNA"/>
</dbReference>
<dbReference type="InterPro" id="IPR004843">
    <property type="entry name" value="Calcineurin-like_PHP"/>
</dbReference>
<sequence>MEANIPRARRRRPRLLLAAVLALAAAAAACAAADARAAPAASGIAWIVQLSDLHISRYLHPEIAPDLEVFGASVLAGVRPSALLITGDLVDAKTANREGSSQYDQEWEAYRRAWRRLAAGAGLGAAGVLDIRGNHDAFDSPRAGAGDGFARGTATAEALGPAGVAARVRVTELQPRLVLGGGDAAAAAAGRDDACPAAVLFGVDATPDVRMHSYTNFFGVLNATALADAAAALDGIAAARASPRCAAALPPPLLGYSHYNLGLISSRPTPGRRDGGGRALAELLASRGAAAHVSGHLHTLAGPFMYANHRAAGRALPEFEAGDWKFRRRWRLIAFDGPSVTIADYEFGGRAVTSLEPGAAVGSHIVVVTHAAPDGEGDGAAAPPGVRALALPRAPAAPAVAAAQLRWACGADPQNDGAAGGVLDLTPAKAHASVAPRGRRRASELAGGAKPSAGADAAADADADADALYLGSLGDGPFSACGGQQPLWVQARVTDAAGGVSASPWRRAARGAAEAEGAHAAGMAGAAALAHPNRRARFMIGAADWAGRARAIQVAAWAFHLVALLLVPWLARGAILTAHARLAYPLVAHSPSLMRLASGGPAPARRAGGPPPQPPGCAPRAAPLARRAGGFAARAARGAALLALWPLRVMAELWSRCGLGACLAGMLAFNALMLTGPWHLARLSGDERGLGLLFPWGMLLRPAGGAAVLYRCADPSLGGSALAWGVICPLTVWLAHVSNCYAPTEHKPPGALARVAQALALLPFAALWARIVVRVGSTLGASALLVSPGLGWLPALALAWLHLSWRQPPALVAAAA</sequence>
<reference evidence="5 6" key="1">
    <citation type="journal article" date="2018" name="Sci. Rep.">
        <title>Raphidocelis subcapitata (=Pseudokirchneriella subcapitata) provides an insight into genome evolution and environmental adaptations in the Sphaeropleales.</title>
        <authorList>
            <person name="Suzuki S."/>
            <person name="Yamaguchi H."/>
            <person name="Nakajima N."/>
            <person name="Kawachi M."/>
        </authorList>
    </citation>
    <scope>NUCLEOTIDE SEQUENCE [LARGE SCALE GENOMIC DNA]</scope>
    <source>
        <strain evidence="5 6">NIES-35</strain>
    </source>
</reference>
<feature type="transmembrane region" description="Helical" evidence="2">
    <location>
        <begin position="653"/>
        <end position="673"/>
    </location>
</feature>
<feature type="transmembrane region" description="Helical" evidence="2">
    <location>
        <begin position="554"/>
        <end position="571"/>
    </location>
</feature>
<dbReference type="AlphaFoldDB" id="A0A2V0PLY2"/>
<keyword evidence="2" id="KW-0472">Membrane</keyword>
<dbReference type="PANTHER" id="PTHR14795:SF0">
    <property type="entry name" value="TRANSMEMBRANE PROTEIN 62"/>
    <property type="match status" value="1"/>
</dbReference>
<feature type="signal peptide" evidence="3">
    <location>
        <begin position="1"/>
        <end position="31"/>
    </location>
</feature>
<dbReference type="STRING" id="307507.A0A2V0PLY2"/>
<dbReference type="InterPro" id="IPR006311">
    <property type="entry name" value="TAT_signal"/>
</dbReference>
<evidence type="ECO:0000313" key="6">
    <source>
        <dbReference type="Proteomes" id="UP000247498"/>
    </source>
</evidence>
<feature type="compositionally biased region" description="Low complexity" evidence="1">
    <location>
        <begin position="599"/>
        <end position="608"/>
    </location>
</feature>
<feature type="transmembrane region" description="Helical" evidence="2">
    <location>
        <begin position="755"/>
        <end position="773"/>
    </location>
</feature>
<dbReference type="InterPro" id="IPR029052">
    <property type="entry name" value="Metallo-depent_PP-like"/>
</dbReference>
<evidence type="ECO:0000256" key="3">
    <source>
        <dbReference type="SAM" id="SignalP"/>
    </source>
</evidence>
<evidence type="ECO:0000256" key="2">
    <source>
        <dbReference type="SAM" id="Phobius"/>
    </source>
</evidence>
<keyword evidence="2" id="KW-0812">Transmembrane</keyword>
<keyword evidence="6" id="KW-1185">Reference proteome</keyword>
<dbReference type="InParanoid" id="A0A2V0PLY2"/>
<feature type="transmembrane region" description="Helical" evidence="2">
    <location>
        <begin position="717"/>
        <end position="735"/>
    </location>
</feature>
<dbReference type="SUPFAM" id="SSF56300">
    <property type="entry name" value="Metallo-dependent phosphatases"/>
    <property type="match status" value="1"/>
</dbReference>
<feature type="transmembrane region" description="Helical" evidence="2">
    <location>
        <begin position="780"/>
        <end position="801"/>
    </location>
</feature>
<feature type="region of interest" description="Disordered" evidence="1">
    <location>
        <begin position="598"/>
        <end position="620"/>
    </location>
</feature>
<feature type="compositionally biased region" description="Low complexity" evidence="1">
    <location>
        <begin position="446"/>
        <end position="457"/>
    </location>
</feature>
<organism evidence="5 6">
    <name type="scientific">Raphidocelis subcapitata</name>
    <dbReference type="NCBI Taxonomy" id="307507"/>
    <lineage>
        <taxon>Eukaryota</taxon>
        <taxon>Viridiplantae</taxon>
        <taxon>Chlorophyta</taxon>
        <taxon>core chlorophytes</taxon>
        <taxon>Chlorophyceae</taxon>
        <taxon>CS clade</taxon>
        <taxon>Sphaeropleales</taxon>
        <taxon>Selenastraceae</taxon>
        <taxon>Raphidocelis</taxon>
    </lineage>
</organism>
<protein>
    <recommendedName>
        <fullName evidence="4">Calcineurin-like phosphoesterase domain-containing protein</fullName>
    </recommendedName>
</protein>
<keyword evidence="3" id="KW-0732">Signal</keyword>
<evidence type="ECO:0000259" key="4">
    <source>
        <dbReference type="Pfam" id="PF00149"/>
    </source>
</evidence>
<feature type="region of interest" description="Disordered" evidence="1">
    <location>
        <begin position="430"/>
        <end position="457"/>
    </location>
</feature>
<keyword evidence="2" id="KW-1133">Transmembrane helix</keyword>
<feature type="chain" id="PRO_5015906208" description="Calcineurin-like phosphoesterase domain-containing protein" evidence="3">
    <location>
        <begin position="32"/>
        <end position="816"/>
    </location>
</feature>
<feature type="transmembrane region" description="Helical" evidence="2">
    <location>
        <begin position="693"/>
        <end position="710"/>
    </location>
</feature>
<dbReference type="GO" id="GO:0016787">
    <property type="term" value="F:hydrolase activity"/>
    <property type="evidence" value="ECO:0007669"/>
    <property type="project" value="InterPro"/>
</dbReference>
<dbReference type="OrthoDB" id="552315at2759"/>
<dbReference type="PROSITE" id="PS51257">
    <property type="entry name" value="PROKAR_LIPOPROTEIN"/>
    <property type="match status" value="1"/>
</dbReference>
<proteinExistence type="predicted"/>
<dbReference type="PANTHER" id="PTHR14795">
    <property type="entry name" value="HELICASE RELATED"/>
    <property type="match status" value="1"/>
</dbReference>